<dbReference type="OrthoDB" id="6355951at2759"/>
<dbReference type="InParanoid" id="A0A6P8Q7D3"/>
<dbReference type="GO" id="GO:0043240">
    <property type="term" value="C:Fanconi anaemia nuclear complex"/>
    <property type="evidence" value="ECO:0007669"/>
    <property type="project" value="InterPro"/>
</dbReference>
<dbReference type="InterPro" id="IPR039684">
    <property type="entry name" value="FANCG"/>
</dbReference>
<name>A0A6P8Q7D3_GEOSA</name>
<dbReference type="Proteomes" id="UP000515159">
    <property type="component" value="Chromosome 1"/>
</dbReference>
<dbReference type="PANTHER" id="PTHR15254">
    <property type="entry name" value="FANCONI ANEMIA GROUP G PROTEIN FAMILY MEMBER"/>
    <property type="match status" value="1"/>
</dbReference>
<dbReference type="PANTHER" id="PTHR15254:SF2">
    <property type="entry name" value="FANCONI ANEMIA GROUP G PROTEIN"/>
    <property type="match status" value="1"/>
</dbReference>
<dbReference type="SMART" id="SM00028">
    <property type="entry name" value="TPR"/>
    <property type="match status" value="4"/>
</dbReference>
<evidence type="ECO:0000256" key="1">
    <source>
        <dbReference type="SAM" id="MobiDB-lite"/>
    </source>
</evidence>
<proteinExistence type="predicted"/>
<dbReference type="InterPro" id="IPR019734">
    <property type="entry name" value="TPR_rpt"/>
</dbReference>
<evidence type="ECO:0000313" key="2">
    <source>
        <dbReference type="Proteomes" id="UP000515159"/>
    </source>
</evidence>
<dbReference type="KEGG" id="gsh:117356711"/>
<dbReference type="Pfam" id="PF13181">
    <property type="entry name" value="TPR_8"/>
    <property type="match status" value="1"/>
</dbReference>
<dbReference type="GO" id="GO:0036297">
    <property type="term" value="P:interstrand cross-link repair"/>
    <property type="evidence" value="ECO:0007669"/>
    <property type="project" value="InterPro"/>
</dbReference>
<protein>
    <submittedName>
        <fullName evidence="3">Fanconi anemia group G protein isoform X1</fullName>
    </submittedName>
</protein>
<dbReference type="RefSeq" id="XP_033792204.1">
    <property type="nucleotide sequence ID" value="XM_033936313.1"/>
</dbReference>
<organism evidence="2 3">
    <name type="scientific">Geotrypetes seraphini</name>
    <name type="common">Gaboon caecilian</name>
    <name type="synonym">Caecilia seraphini</name>
    <dbReference type="NCBI Taxonomy" id="260995"/>
    <lineage>
        <taxon>Eukaryota</taxon>
        <taxon>Metazoa</taxon>
        <taxon>Chordata</taxon>
        <taxon>Craniata</taxon>
        <taxon>Vertebrata</taxon>
        <taxon>Euteleostomi</taxon>
        <taxon>Amphibia</taxon>
        <taxon>Gymnophiona</taxon>
        <taxon>Geotrypetes</taxon>
    </lineage>
</organism>
<dbReference type="FunCoup" id="A0A6P8Q7D3">
    <property type="interactions" value="2121"/>
</dbReference>
<dbReference type="InterPro" id="IPR011990">
    <property type="entry name" value="TPR-like_helical_dom_sf"/>
</dbReference>
<dbReference type="CTD" id="2189"/>
<accession>A0A6P8Q7D3</accession>
<dbReference type="GeneID" id="117356711"/>
<keyword evidence="2" id="KW-1185">Reference proteome</keyword>
<evidence type="ECO:0000313" key="3">
    <source>
        <dbReference type="RefSeq" id="XP_033792204.1"/>
    </source>
</evidence>
<dbReference type="AlphaFoldDB" id="A0A6P8Q7D3"/>
<dbReference type="Gene3D" id="1.25.40.10">
    <property type="entry name" value="Tetratricopeptide repeat domain"/>
    <property type="match status" value="2"/>
</dbReference>
<feature type="region of interest" description="Disordered" evidence="1">
    <location>
        <begin position="439"/>
        <end position="465"/>
    </location>
</feature>
<sequence>MEAPGCLDRWAKENDGLVARWRAVIASRNDSVVKQTLQQCHHALSQLLRKIQGLPAAVLSLPLELTVLYNTLIFQINVADGFTNEDAQEIEQALVRVLDARGLVRGEMSIEELWQKILLNTDMQQLAPVVHRLAGLQGALWLAANQLEKLKVLFEALSTTEGHTALSSCEPDRAILMLLSTWALPHDETTSLLLAQTSRDLKAVLYTAAAFLQGLRLMEEGDPTAAAGILQEAAAGLCSRRVLAEICTSIGCCYQRMGKPQMALHYWKQALQVDFQCVSALYQSLVLLRHLGKTDAELEALGLLHKALEGSGQGASSTSLHLLVRVELLVQVPALVSVLSTPNGSEVKYLLARRCLQMGRLKEAVEHYLDLMAVLQEKGWQPQEFLHRLPRVPEVFLEATSALLQQEQYQDSLTVSDEIIRRIIDLIPNRLTILLGSDQGEQGQPVQSPVIESSPPQLASSPTLSHENTESLNCILWASAAYLHQGQALAHLGKHKDAISQFSRCINLLFKVQFIRTGVAGDEIAQEDLCRQEQVLQAMKSLALLGRGCQFLQLEKDKDALRDLHLSLQVNPGQSEATQNLLQALWRLGRKQEAALYWQKFQSASAPAAAQQERRALPLYLLSQSKESCLLDEALTGKIQDYISTVTEDMP</sequence>
<reference evidence="3" key="1">
    <citation type="submission" date="2025-08" db="UniProtKB">
        <authorList>
            <consortium name="RefSeq"/>
        </authorList>
    </citation>
    <scope>IDENTIFICATION</scope>
</reference>
<gene>
    <name evidence="3" type="primary">FANCG</name>
</gene>
<dbReference type="SUPFAM" id="SSF48452">
    <property type="entry name" value="TPR-like"/>
    <property type="match status" value="1"/>
</dbReference>